<name>A0A9D5JW25_9BACT</name>
<comment type="caution">
    <text evidence="1">The sequence shown here is derived from an EMBL/GenBank/DDBJ whole genome shotgun (WGS) entry which is preliminary data.</text>
</comment>
<sequence>MEEFWDSFDWAELTPAEQALWGILGWDEASWQGEAEEPASEDKDWAELSDAERAAAEQLGYDQEYWDAN</sequence>
<protein>
    <submittedName>
        <fullName evidence="1">Uncharacterized protein</fullName>
    </submittedName>
</protein>
<proteinExistence type="predicted"/>
<dbReference type="Proteomes" id="UP000649604">
    <property type="component" value="Unassembled WGS sequence"/>
</dbReference>
<dbReference type="AlphaFoldDB" id="A0A9D5JW25"/>
<evidence type="ECO:0000313" key="1">
    <source>
        <dbReference type="EMBL" id="MBD3325188.1"/>
    </source>
</evidence>
<reference evidence="1" key="1">
    <citation type="submission" date="2019-11" db="EMBL/GenBank/DDBJ databases">
        <title>Microbial mats filling the niche in hypersaline microbial mats.</title>
        <authorList>
            <person name="Wong H.L."/>
            <person name="Macleod F.I."/>
            <person name="White R.A. III"/>
            <person name="Burns B.P."/>
        </authorList>
    </citation>
    <scope>NUCLEOTIDE SEQUENCE</scope>
    <source>
        <strain evidence="1">Rbin_158</strain>
    </source>
</reference>
<accession>A0A9D5JW25</accession>
<gene>
    <name evidence="1" type="ORF">GF339_11430</name>
</gene>
<dbReference type="EMBL" id="WJJP01000371">
    <property type="protein sequence ID" value="MBD3325188.1"/>
    <property type="molecule type" value="Genomic_DNA"/>
</dbReference>
<evidence type="ECO:0000313" key="2">
    <source>
        <dbReference type="Proteomes" id="UP000649604"/>
    </source>
</evidence>
<organism evidence="1 2">
    <name type="scientific">candidate division KSB3 bacterium</name>
    <dbReference type="NCBI Taxonomy" id="2044937"/>
    <lineage>
        <taxon>Bacteria</taxon>
        <taxon>candidate division KSB3</taxon>
    </lineage>
</organism>